<comment type="cofactor">
    <cofactor evidence="1 11">
        <name>Mn(2+)</name>
        <dbReference type="ChEBI" id="CHEBI:29035"/>
    </cofactor>
</comment>
<keyword evidence="7 11" id="KW-1015">Disulfide bond</keyword>
<dbReference type="UniPathway" id="UPA00378"/>
<dbReference type="Gene3D" id="2.80.10.50">
    <property type="match status" value="1"/>
</dbReference>
<keyword evidence="9 11" id="KW-0464">Manganese</keyword>
<gene>
    <name evidence="13" type="ORF">LOTGIDRAFT_121669</name>
</gene>
<proteinExistence type="inferred from homology"/>
<dbReference type="InterPro" id="IPR045885">
    <property type="entry name" value="GalNAc-T"/>
</dbReference>
<dbReference type="GO" id="GO:0030246">
    <property type="term" value="F:carbohydrate binding"/>
    <property type="evidence" value="ECO:0007669"/>
    <property type="project" value="UniProtKB-KW"/>
</dbReference>
<protein>
    <recommendedName>
        <fullName evidence="11">Polypeptide N-acetylgalactosaminyltransferase</fullName>
        <ecNumber evidence="11">2.4.1.-</ecNumber>
    </recommendedName>
    <alternativeName>
        <fullName evidence="11">Protein-UDP acetylgalactosaminyltransferase</fullName>
    </alternativeName>
</protein>
<dbReference type="GeneID" id="20232003"/>
<dbReference type="KEGG" id="lgi:LOTGIDRAFT_121669"/>
<dbReference type="EMBL" id="KB202163">
    <property type="protein sequence ID" value="ESO92082.1"/>
    <property type="molecule type" value="Genomic_DNA"/>
</dbReference>
<dbReference type="EC" id="2.4.1.-" evidence="11"/>
<evidence type="ECO:0000256" key="8">
    <source>
        <dbReference type="ARBA" id="ARBA00023180"/>
    </source>
</evidence>
<accession>V4A5T7</accession>
<dbReference type="InterPro" id="IPR035992">
    <property type="entry name" value="Ricin_B-like_lectins"/>
</dbReference>
<dbReference type="GO" id="GO:0004653">
    <property type="term" value="F:polypeptide N-acetylgalactosaminyltransferase activity"/>
    <property type="evidence" value="ECO:0007669"/>
    <property type="project" value="TreeGrafter"/>
</dbReference>
<dbReference type="SUPFAM" id="SSF50370">
    <property type="entry name" value="Ricin B-like lectins"/>
    <property type="match status" value="1"/>
</dbReference>
<dbReference type="HOGENOM" id="CLU_013477_0_0_1"/>
<dbReference type="PANTHER" id="PTHR11675:SF131">
    <property type="entry name" value="POLYPEPTIDE N-ACETYLGALACTOSAMINYLTRANSFERASE 9-RELATED"/>
    <property type="match status" value="1"/>
</dbReference>
<evidence type="ECO:0000256" key="11">
    <source>
        <dbReference type="RuleBase" id="RU361242"/>
    </source>
</evidence>
<evidence type="ECO:0000313" key="13">
    <source>
        <dbReference type="EMBL" id="ESO92082.1"/>
    </source>
</evidence>
<organism evidence="13 14">
    <name type="scientific">Lottia gigantea</name>
    <name type="common">Giant owl limpet</name>
    <dbReference type="NCBI Taxonomy" id="225164"/>
    <lineage>
        <taxon>Eukaryota</taxon>
        <taxon>Metazoa</taxon>
        <taxon>Spiralia</taxon>
        <taxon>Lophotrochozoa</taxon>
        <taxon>Mollusca</taxon>
        <taxon>Gastropoda</taxon>
        <taxon>Patellogastropoda</taxon>
        <taxon>Lottioidea</taxon>
        <taxon>Lottiidae</taxon>
        <taxon>Lottia</taxon>
    </lineage>
</organism>
<keyword evidence="11" id="KW-0430">Lectin</keyword>
<dbReference type="Pfam" id="PF00535">
    <property type="entry name" value="Glycos_transf_2"/>
    <property type="match status" value="1"/>
</dbReference>
<name>V4A5T7_LOTGI</name>
<evidence type="ECO:0000256" key="7">
    <source>
        <dbReference type="ARBA" id="ARBA00023157"/>
    </source>
</evidence>
<keyword evidence="5" id="KW-1133">Transmembrane helix</keyword>
<feature type="non-terminal residue" evidence="13">
    <location>
        <position position="1"/>
    </location>
</feature>
<dbReference type="GO" id="GO:0006493">
    <property type="term" value="P:protein O-linked glycosylation"/>
    <property type="evidence" value="ECO:0007669"/>
    <property type="project" value="TreeGrafter"/>
</dbReference>
<evidence type="ECO:0000256" key="3">
    <source>
        <dbReference type="ARBA" id="ARBA00022692"/>
    </source>
</evidence>
<feature type="domain" description="Glycosyltransferase 2-like" evidence="12">
    <location>
        <begin position="66"/>
        <end position="250"/>
    </location>
</feature>
<keyword evidence="6" id="KW-0472">Membrane</keyword>
<evidence type="ECO:0000313" key="14">
    <source>
        <dbReference type="Proteomes" id="UP000030746"/>
    </source>
</evidence>
<keyword evidence="3" id="KW-0812">Transmembrane</keyword>
<dbReference type="OrthoDB" id="9982049at2759"/>
<evidence type="ECO:0000256" key="5">
    <source>
        <dbReference type="ARBA" id="ARBA00022989"/>
    </source>
</evidence>
<evidence type="ECO:0000259" key="12">
    <source>
        <dbReference type="Pfam" id="PF00535"/>
    </source>
</evidence>
<evidence type="ECO:0000256" key="6">
    <source>
        <dbReference type="ARBA" id="ARBA00023136"/>
    </source>
</evidence>
<evidence type="ECO:0000256" key="9">
    <source>
        <dbReference type="ARBA" id="ARBA00023211"/>
    </source>
</evidence>
<evidence type="ECO:0000256" key="1">
    <source>
        <dbReference type="ARBA" id="ARBA00001936"/>
    </source>
</evidence>
<dbReference type="CTD" id="20232003"/>
<dbReference type="SUPFAM" id="SSF53448">
    <property type="entry name" value="Nucleotide-diphospho-sugar transferases"/>
    <property type="match status" value="1"/>
</dbReference>
<comment type="subcellular location">
    <subcellularLocation>
        <location evidence="10">Endomembrane system</location>
        <topology evidence="10">Single-pass type II membrane protein</topology>
    </subcellularLocation>
    <subcellularLocation>
        <location evidence="11">Golgi apparatus membrane</location>
        <topology evidence="11">Single-pass type II membrane protein</topology>
    </subcellularLocation>
</comment>
<dbReference type="InterPro" id="IPR001173">
    <property type="entry name" value="Glyco_trans_2-like"/>
</dbReference>
<evidence type="ECO:0000256" key="2">
    <source>
        <dbReference type="ARBA" id="ARBA00005680"/>
    </source>
</evidence>
<keyword evidence="11" id="KW-0808">Transferase</keyword>
<sequence>GEMGKAVSVDVSALTPHEKEKYDEMFKRNAFNEYISNMISLHRSLPDKRHESCLQKDYGENLPSTSIIICFHNEAWSTLLRTVHSVFDRSPPSLIKEIILVDDGSDLDHLKQPLESYIFKYNKIRLIRLQQREGLIRARLVGFDAATAPVVTFLDSHVECLVGWLEPLLHRIKNSSENVVFPTLDNIDDLTFEYGEAVIDMVGAFHWKDMTFTWVKVPRDIWEIRREMAEPLRSPTMPGGIFSISREFFIKLGTYDSGLETWGGENLELSFKIWMCGGNLEMLPCSRVAHIFRSASPYSWPKGALTTWRNVNRVATVWMDEYQQFFKDFYNIQIDIGDLRSRISLREDLNCKSFKWYASNILNEYMYIPTDALSVGEIRSAVTNACFDSLDHQGALKVYTCHGVGGNQVRNLIRLKYTNILVTSQLLTIFSL</sequence>
<keyword evidence="4" id="KW-0735">Signal-anchor</keyword>
<dbReference type="GO" id="GO:0000139">
    <property type="term" value="C:Golgi membrane"/>
    <property type="evidence" value="ECO:0007669"/>
    <property type="project" value="UniProtKB-SubCell"/>
</dbReference>
<dbReference type="PANTHER" id="PTHR11675">
    <property type="entry name" value="N-ACETYLGALACTOSAMINYLTRANSFERASE"/>
    <property type="match status" value="1"/>
</dbReference>
<dbReference type="OMA" id="RHELCKA"/>
<keyword evidence="11" id="KW-0328">Glycosyltransferase</keyword>
<reference evidence="13 14" key="1">
    <citation type="journal article" date="2013" name="Nature">
        <title>Insights into bilaterian evolution from three spiralian genomes.</title>
        <authorList>
            <person name="Simakov O."/>
            <person name="Marletaz F."/>
            <person name="Cho S.J."/>
            <person name="Edsinger-Gonzales E."/>
            <person name="Havlak P."/>
            <person name="Hellsten U."/>
            <person name="Kuo D.H."/>
            <person name="Larsson T."/>
            <person name="Lv J."/>
            <person name="Arendt D."/>
            <person name="Savage R."/>
            <person name="Osoegawa K."/>
            <person name="de Jong P."/>
            <person name="Grimwood J."/>
            <person name="Chapman J.A."/>
            <person name="Shapiro H."/>
            <person name="Aerts A."/>
            <person name="Otillar R.P."/>
            <person name="Terry A.Y."/>
            <person name="Boore J.L."/>
            <person name="Grigoriev I.V."/>
            <person name="Lindberg D.R."/>
            <person name="Seaver E.C."/>
            <person name="Weisblat D.A."/>
            <person name="Putnam N.H."/>
            <person name="Rokhsar D.S."/>
        </authorList>
    </citation>
    <scope>NUCLEOTIDE SEQUENCE [LARGE SCALE GENOMIC DNA]</scope>
</reference>
<keyword evidence="14" id="KW-1185">Reference proteome</keyword>
<dbReference type="InterPro" id="IPR029044">
    <property type="entry name" value="Nucleotide-diphossugar_trans"/>
</dbReference>
<evidence type="ECO:0000256" key="10">
    <source>
        <dbReference type="ARBA" id="ARBA00060399"/>
    </source>
</evidence>
<comment type="pathway">
    <text evidence="11">Protein modification; protein glycosylation.</text>
</comment>
<keyword evidence="8" id="KW-0325">Glycoprotein</keyword>
<dbReference type="AlphaFoldDB" id="V4A5T7"/>
<dbReference type="Gene3D" id="3.90.550.10">
    <property type="entry name" value="Spore Coat Polysaccharide Biosynthesis Protein SpsA, Chain A"/>
    <property type="match status" value="1"/>
</dbReference>
<comment type="similarity">
    <text evidence="2 11">Belongs to the glycosyltransferase 2 family. GalNAc-T subfamily.</text>
</comment>
<dbReference type="Proteomes" id="UP000030746">
    <property type="component" value="Unassembled WGS sequence"/>
</dbReference>
<dbReference type="FunFam" id="3.90.550.10:FF:000053">
    <property type="entry name" value="Polypeptide N-acetylgalactosaminyltransferase"/>
    <property type="match status" value="1"/>
</dbReference>
<keyword evidence="11" id="KW-0333">Golgi apparatus</keyword>
<evidence type="ECO:0000256" key="4">
    <source>
        <dbReference type="ARBA" id="ARBA00022968"/>
    </source>
</evidence>
<dbReference type="RefSeq" id="XP_009057382.1">
    <property type="nucleotide sequence ID" value="XM_009059134.1"/>
</dbReference>
<dbReference type="CDD" id="cd02510">
    <property type="entry name" value="pp-GalNAc-T"/>
    <property type="match status" value="1"/>
</dbReference>
<dbReference type="STRING" id="225164.V4A5T7"/>